<name>A0ABU8YYI2_9CYAN</name>
<protein>
    <submittedName>
        <fullName evidence="1">Uncharacterized protein</fullName>
    </submittedName>
</protein>
<dbReference type="Proteomes" id="UP001384579">
    <property type="component" value="Unassembled WGS sequence"/>
</dbReference>
<evidence type="ECO:0000313" key="2">
    <source>
        <dbReference type="Proteomes" id="UP001384579"/>
    </source>
</evidence>
<dbReference type="EMBL" id="JBBLXS010001025">
    <property type="protein sequence ID" value="MEK0189211.1"/>
    <property type="molecule type" value="Genomic_DNA"/>
</dbReference>
<gene>
    <name evidence="1" type="ORF">WMG39_30835</name>
</gene>
<dbReference type="RefSeq" id="WP_340520150.1">
    <property type="nucleotide sequence ID" value="NZ_JBBLXS010001025.1"/>
</dbReference>
<comment type="caution">
    <text evidence="1">The sequence shown here is derived from an EMBL/GenBank/DDBJ whole genome shotgun (WGS) entry which is preliminary data.</text>
</comment>
<keyword evidence="2" id="KW-1185">Reference proteome</keyword>
<sequence>MLASFRLARAFGWTPQQVGAMTMAQVSMYLQLLDEENRSEK</sequence>
<evidence type="ECO:0000313" key="1">
    <source>
        <dbReference type="EMBL" id="MEK0189211.1"/>
    </source>
</evidence>
<proteinExistence type="predicted"/>
<reference evidence="1 2" key="1">
    <citation type="journal article" date="2020" name="Harmful Algae">
        <title>Molecular and morphological characterization of a novel dihydroanatoxin-a producing Microcoleus species (cyanobacteria) from the Russian River, California, USA.</title>
        <authorList>
            <person name="Conklin K.Y."/>
            <person name="Stancheva R."/>
            <person name="Otten T.G."/>
            <person name="Fadness R."/>
            <person name="Boyer G.L."/>
            <person name="Read B."/>
            <person name="Zhang X."/>
            <person name="Sheath R.G."/>
        </authorList>
    </citation>
    <scope>NUCLEOTIDE SEQUENCE [LARGE SCALE GENOMIC DNA]</scope>
    <source>
        <strain evidence="1 2">PTRS2</strain>
    </source>
</reference>
<organism evidence="1 2">
    <name type="scientific">Microcoleus anatoxicus PTRS2</name>
    <dbReference type="NCBI Taxonomy" id="2705321"/>
    <lineage>
        <taxon>Bacteria</taxon>
        <taxon>Bacillati</taxon>
        <taxon>Cyanobacteriota</taxon>
        <taxon>Cyanophyceae</taxon>
        <taxon>Oscillatoriophycideae</taxon>
        <taxon>Oscillatoriales</taxon>
        <taxon>Microcoleaceae</taxon>
        <taxon>Microcoleus</taxon>
        <taxon>Microcoleus anatoxicus</taxon>
    </lineage>
</organism>
<accession>A0ABU8YYI2</accession>